<sequence>MRDVQRLWQVDTLPYTRQAVRSKQDQKALEVLVERTIRVDVDGVLRYATPLLRLEDGTQFNIDQRSIHPTLKRTEKHLQSKPEVAEIHNKQINQLVEAGFVKKIPEEEAKESKESWYIPHHVVEHNGKHRLVFNCSYEYEGKSLNRHLLPDPKSFDQLGDLIKATKQSQDGAASVSQTSHLTADDVEKTEGILYRQIQKDCFPEEFKLAKAGKSLPSNSRLLQFDVVYEDRCDLLRLGGRLRKANPLEQQTKHPIILDPNHYITRLVIKSYDHQLHHPGPERVLAEIRRRFWIIRGREAIRRHQRECVECRKWRAKPVVPKMSDLPVSRLQLFKPAFYSTGVDCFGPMTVSIGRRSEKRWGSYF</sequence>
<dbReference type="InterPro" id="IPR041588">
    <property type="entry name" value="Integrase_H2C2"/>
</dbReference>
<evidence type="ECO:0000259" key="1">
    <source>
        <dbReference type="Pfam" id="PF17921"/>
    </source>
</evidence>
<accession>A0A9Q1BI81</accession>
<dbReference type="EMBL" id="JAIZAY010000016">
    <property type="protein sequence ID" value="KAJ8026554.1"/>
    <property type="molecule type" value="Genomic_DNA"/>
</dbReference>
<dbReference type="PANTHER" id="PTHR47331:SF6">
    <property type="entry name" value="DOUBLECORTIN DOMAIN-CONTAINING PROTEIN"/>
    <property type="match status" value="1"/>
</dbReference>
<protein>
    <recommendedName>
        <fullName evidence="1">Integrase zinc-binding domain-containing protein</fullName>
    </recommendedName>
</protein>
<proteinExistence type="predicted"/>
<organism evidence="2 3">
    <name type="scientific">Holothuria leucospilota</name>
    <name type="common">Black long sea cucumber</name>
    <name type="synonym">Mertensiothuria leucospilota</name>
    <dbReference type="NCBI Taxonomy" id="206669"/>
    <lineage>
        <taxon>Eukaryota</taxon>
        <taxon>Metazoa</taxon>
        <taxon>Echinodermata</taxon>
        <taxon>Eleutherozoa</taxon>
        <taxon>Echinozoa</taxon>
        <taxon>Holothuroidea</taxon>
        <taxon>Aspidochirotacea</taxon>
        <taxon>Aspidochirotida</taxon>
        <taxon>Holothuriidae</taxon>
        <taxon>Holothuria</taxon>
    </lineage>
</organism>
<dbReference type="Proteomes" id="UP001152320">
    <property type="component" value="Chromosome 16"/>
</dbReference>
<name>A0A9Q1BI81_HOLLE</name>
<comment type="caution">
    <text evidence="2">The sequence shown here is derived from an EMBL/GenBank/DDBJ whole genome shotgun (WGS) entry which is preliminary data.</text>
</comment>
<evidence type="ECO:0000313" key="3">
    <source>
        <dbReference type="Proteomes" id="UP001152320"/>
    </source>
</evidence>
<evidence type="ECO:0000313" key="2">
    <source>
        <dbReference type="EMBL" id="KAJ8026554.1"/>
    </source>
</evidence>
<dbReference type="AlphaFoldDB" id="A0A9Q1BI81"/>
<keyword evidence="3" id="KW-1185">Reference proteome</keyword>
<feature type="domain" description="Integrase zinc-binding" evidence="1">
    <location>
        <begin position="264"/>
        <end position="315"/>
    </location>
</feature>
<dbReference type="Pfam" id="PF17921">
    <property type="entry name" value="Integrase_H2C2"/>
    <property type="match status" value="1"/>
</dbReference>
<gene>
    <name evidence="2" type="ORF">HOLleu_31417</name>
</gene>
<reference evidence="2" key="1">
    <citation type="submission" date="2021-10" db="EMBL/GenBank/DDBJ databases">
        <title>Tropical sea cucumber genome reveals ecological adaptation and Cuvierian tubules defense mechanism.</title>
        <authorList>
            <person name="Chen T."/>
        </authorList>
    </citation>
    <scope>NUCLEOTIDE SEQUENCE</scope>
    <source>
        <strain evidence="2">Nanhai2018</strain>
        <tissue evidence="2">Muscle</tissue>
    </source>
</reference>
<dbReference type="OrthoDB" id="8046937at2759"/>
<dbReference type="PANTHER" id="PTHR47331">
    <property type="entry name" value="PHD-TYPE DOMAIN-CONTAINING PROTEIN"/>
    <property type="match status" value="1"/>
</dbReference>